<dbReference type="Pfam" id="PF03512">
    <property type="entry name" value="Glyco_hydro_52"/>
    <property type="match status" value="1"/>
</dbReference>
<keyword evidence="2" id="KW-1185">Reference proteome</keyword>
<dbReference type="Gene3D" id="1.50.10.10">
    <property type="match status" value="1"/>
</dbReference>
<dbReference type="InterPro" id="IPR012341">
    <property type="entry name" value="6hp_glycosidase-like_sf"/>
</dbReference>
<dbReference type="InterPro" id="IPR008928">
    <property type="entry name" value="6-hairpin_glycosidase_sf"/>
</dbReference>
<proteinExistence type="predicted"/>
<sequence>MKKNIFFNAHHSPMGAFASFTLGFKGAKGGLGLELDKPAEENIFIGVERKDKPSQYEAFPFFGSSAEELARFGIGNDQAKTDDQLIKFFKDEEINRDLQLGTDTWTAKDMTFKIYNPVAPVPDPETADDKDLKKALLPAVFAKVTIDNRGHDKPRKAFFGYQGSDRVYGMRRLNDTSNGEFVGVGQGPNTAIVSKDDGVIAGLGFSIDKILTVKHEINYAFGLGLTGAMLMEVPANEVKEFNFAICFYRGGIVTSGIDTEYTYTRYYSSIEKVASYALENLQALTEEYEAANALIEKESLNEDQKFMLAHSIKSYYGNTQLLDDMNGNPIWVVNEGEYRMMNTFDLTVDQLFYELKFNPWTVKNELELFIDRYSYVDEVRFPKEEKLYPGGISFTHDMGVSNVFSRPGHSAYEVAGIEGCFSYMTHEELINWLCCMTVYVEQTKDMEFVQKHLGTLKETFQSMINRDNPNPELRNGLMGLDSSRTEGGAEITTYDSLDVSLGQARNNIYIAGKCWGVYVALEKLFRELGEEELSQLAASQAEKAAVTISNEMTEGGYIPAVISEGNDSKIIPAIEGLVFPYFTGCKEALDENGKYGFYIKTLKEHITTVLKPGTCLFEDGGWKLSSTSDNSWLSKIYLCQFVYREILGFEWDETGAAADKAHVGWLTHPELSYWSWSDQIIAGRISASRYYPRGVTSILWLGESK</sequence>
<dbReference type="RefSeq" id="WP_307321485.1">
    <property type="nucleotide sequence ID" value="NZ_JAUSUG010000002.1"/>
</dbReference>
<dbReference type="EMBL" id="JAUSUG010000002">
    <property type="protein sequence ID" value="MDQ0253173.1"/>
    <property type="molecule type" value="Genomic_DNA"/>
</dbReference>
<organism evidence="1 2">
    <name type="scientific">Evansella vedderi</name>
    <dbReference type="NCBI Taxonomy" id="38282"/>
    <lineage>
        <taxon>Bacteria</taxon>
        <taxon>Bacillati</taxon>
        <taxon>Bacillota</taxon>
        <taxon>Bacilli</taxon>
        <taxon>Bacillales</taxon>
        <taxon>Bacillaceae</taxon>
        <taxon>Evansella</taxon>
    </lineage>
</organism>
<protein>
    <recommendedName>
        <fullName evidence="3">Beta-xylosidase</fullName>
    </recommendedName>
</protein>
<dbReference type="Proteomes" id="UP001230005">
    <property type="component" value="Unassembled WGS sequence"/>
</dbReference>
<comment type="caution">
    <text evidence="1">The sequence shown here is derived from an EMBL/GenBank/DDBJ whole genome shotgun (WGS) entry which is preliminary data.</text>
</comment>
<reference evidence="1 2" key="1">
    <citation type="submission" date="2023-07" db="EMBL/GenBank/DDBJ databases">
        <title>Genomic Encyclopedia of Type Strains, Phase IV (KMG-IV): sequencing the most valuable type-strain genomes for metagenomic binning, comparative biology and taxonomic classification.</title>
        <authorList>
            <person name="Goeker M."/>
        </authorList>
    </citation>
    <scope>NUCLEOTIDE SEQUENCE [LARGE SCALE GENOMIC DNA]</scope>
    <source>
        <strain evidence="1 2">DSM 9768</strain>
    </source>
</reference>
<dbReference type="SUPFAM" id="SSF48208">
    <property type="entry name" value="Six-hairpin glycosidases"/>
    <property type="match status" value="1"/>
</dbReference>
<dbReference type="InterPro" id="IPR000852">
    <property type="entry name" value="Glyco_hydro_52"/>
</dbReference>
<gene>
    <name evidence="1" type="ORF">J2S74_000545</name>
</gene>
<name>A0ABT9ZPJ7_9BACI</name>
<evidence type="ECO:0000313" key="1">
    <source>
        <dbReference type="EMBL" id="MDQ0253173.1"/>
    </source>
</evidence>
<accession>A0ABT9ZPJ7</accession>
<dbReference type="PRINTS" id="PR00845">
    <property type="entry name" value="GLHYDRLASE52"/>
</dbReference>
<evidence type="ECO:0008006" key="3">
    <source>
        <dbReference type="Google" id="ProtNLM"/>
    </source>
</evidence>
<evidence type="ECO:0000313" key="2">
    <source>
        <dbReference type="Proteomes" id="UP001230005"/>
    </source>
</evidence>